<evidence type="ECO:0000313" key="2">
    <source>
        <dbReference type="EMBL" id="QOW60465.1"/>
    </source>
</evidence>
<reference evidence="2 3" key="1">
    <citation type="submission" date="2020-09" db="EMBL/GenBank/DDBJ databases">
        <title>Characterization of Treponema spp. from bovine digital dermatitis in Korea.</title>
        <authorList>
            <person name="Espiritu H.M."/>
            <person name="Cho Y.I."/>
            <person name="Mamuad L."/>
        </authorList>
    </citation>
    <scope>NUCLEOTIDE SEQUENCE [LARGE SCALE GENOMIC DNA]</scope>
    <source>
        <strain evidence="2 3">KS1</strain>
    </source>
</reference>
<keyword evidence="1" id="KW-1133">Transmembrane helix</keyword>
<feature type="transmembrane region" description="Helical" evidence="1">
    <location>
        <begin position="123"/>
        <end position="145"/>
    </location>
</feature>
<dbReference type="Proteomes" id="UP000593915">
    <property type="component" value="Chromosome"/>
</dbReference>
<organism evidence="2 3">
    <name type="scientific">Treponema pedis</name>
    <dbReference type="NCBI Taxonomy" id="409322"/>
    <lineage>
        <taxon>Bacteria</taxon>
        <taxon>Pseudomonadati</taxon>
        <taxon>Spirochaetota</taxon>
        <taxon>Spirochaetia</taxon>
        <taxon>Spirochaetales</taxon>
        <taxon>Treponemataceae</taxon>
        <taxon>Treponema</taxon>
    </lineage>
</organism>
<evidence type="ECO:0000256" key="1">
    <source>
        <dbReference type="SAM" id="Phobius"/>
    </source>
</evidence>
<keyword evidence="1" id="KW-0472">Membrane</keyword>
<accession>A0A7S6WNN9</accession>
<dbReference type="EMBL" id="CP061839">
    <property type="protein sequence ID" value="QOW60465.1"/>
    <property type="molecule type" value="Genomic_DNA"/>
</dbReference>
<dbReference type="RefSeq" id="WP_194076000.1">
    <property type="nucleotide sequence ID" value="NZ_CP061839.1"/>
</dbReference>
<name>A0A7S6WNN9_9SPIR</name>
<dbReference type="AlphaFoldDB" id="A0A7S6WNN9"/>
<protein>
    <submittedName>
        <fullName evidence="2">Uncharacterized protein</fullName>
    </submittedName>
</protein>
<proteinExistence type="predicted"/>
<gene>
    <name evidence="2" type="ORF">IFE08_11705</name>
</gene>
<evidence type="ECO:0000313" key="3">
    <source>
        <dbReference type="Proteomes" id="UP000593915"/>
    </source>
</evidence>
<sequence length="311" mass="36335">MEGILIPQQVFIGDTAEFLFPIDILADFKSPVLTSRNFQIGKIKQNGLMQITDIRITQQEKKDYISITFIPWETGYISFPSLREAGIYDELPQVYISSILETMQTDILQPPRPPVLIPGTINLLYTAGAAAIVGIGIFIFIINAVRKRFFTDSFFHTQKKRVRILYKQLKRLEKKSKTKPIQKKSGEEVVLFGKNWLKEFENAVRIYCFNITNTAYTKNADAFNAFTYSEILFELKNKFKNSYGIYFEFEKIFLRLQELRFDNFLLSEVNIEKECINFLSRIFNLVKITEIEIRKIETVKQDKKKVSYAQF</sequence>
<keyword evidence="1" id="KW-0812">Transmembrane</keyword>